<dbReference type="Pfam" id="PF12831">
    <property type="entry name" value="FAD_oxidored"/>
    <property type="match status" value="1"/>
</dbReference>
<reference evidence="1 2" key="1">
    <citation type="submission" date="2017-04" db="EMBL/GenBank/DDBJ databases">
        <authorList>
            <person name="Afonso C.L."/>
            <person name="Miller P.J."/>
            <person name="Scott M.A."/>
            <person name="Spackman E."/>
            <person name="Goraichik I."/>
            <person name="Dimitrov K.M."/>
            <person name="Suarez D.L."/>
            <person name="Swayne D.E."/>
        </authorList>
    </citation>
    <scope>NUCLEOTIDE SEQUENCE [LARGE SCALE GENOMIC DNA]</scope>
    <source>
        <strain evidence="1 2">DSM 19625</strain>
    </source>
</reference>
<dbReference type="RefSeq" id="WP_084289151.1">
    <property type="nucleotide sequence ID" value="NZ_FWYB01000004.1"/>
</dbReference>
<dbReference type="PANTHER" id="PTHR42716">
    <property type="entry name" value="L-ASPARTATE OXIDASE"/>
    <property type="match status" value="1"/>
</dbReference>
<dbReference type="STRING" id="475255.SAMN04488101_10429"/>
<dbReference type="AlphaFoldDB" id="A0A1W2CKT6"/>
<evidence type="ECO:0000313" key="1">
    <source>
        <dbReference type="EMBL" id="SMC85839.1"/>
    </source>
</evidence>
<dbReference type="GO" id="GO:0008734">
    <property type="term" value="F:L-aspartate oxidase activity"/>
    <property type="evidence" value="ECO:0007669"/>
    <property type="project" value="InterPro"/>
</dbReference>
<dbReference type="OrthoDB" id="615715at2"/>
<accession>A0A1W2CKT6</accession>
<name>A0A1W2CKT6_9SPHI</name>
<gene>
    <name evidence="1" type="ORF">SAMN04488101_10429</name>
</gene>
<dbReference type="Gene3D" id="3.50.50.60">
    <property type="entry name" value="FAD/NAD(P)-binding domain"/>
    <property type="match status" value="1"/>
</dbReference>
<proteinExistence type="predicted"/>
<dbReference type="InterPro" id="IPR005288">
    <property type="entry name" value="NadB"/>
</dbReference>
<evidence type="ECO:0000313" key="2">
    <source>
        <dbReference type="Proteomes" id="UP000192678"/>
    </source>
</evidence>
<sequence length="570" mass="63266">MKRRNFISLLGVSATAGVIGVPGATLARVQEVTLQNGESQLVADVVIAGGGLGGFAAAMSSLRNKQTVILTEETDWIGGQLTQQGVPPDEHGWIETHGATQMYRDFRNAVRDYYKKNYPLTETARNNSLLNPGDGSVSKLCHEPRVALAVLNNMLAPYISSGKLVLLLEHKVIKASVKGVRVQSLVAKSLRTNRTVTLSASYFVDATEMGDLLPMTGTEYVTGTESKQQTNELHAPEVANPNNNQAFTACFAIDYVAGENHVIEKPRDYDFWSNHVPQLSPPWAGKLLELHYSDPKTLKPKKLGFDPDGRKMDEVLNLWNYRKIINKDNFAAGTYSGDVTIVNWPQNDYMLGNLIGASEREFNKHYAAAKQLSLSLLYWLQTEAPRGDGGKGFPGVRLRKDIMGTEDGLAKYPYIRESRRIKAVFTVLEEHVGAQNRALVAKPGEKNIAAPFYDSVGTGYYHIDLHPSCDKVNYVDFGSLRFQIPLGALLPVKMDNILPANKNIGTTHITNGCYRLHPVEWSVGEAVGLLVHFARQKNVTPREVREKKEFLAEFQHFVRSQGIETEWPKS</sequence>
<dbReference type="SUPFAM" id="SSF51905">
    <property type="entry name" value="FAD/NAD(P)-binding domain"/>
    <property type="match status" value="1"/>
</dbReference>
<dbReference type="GO" id="GO:0009435">
    <property type="term" value="P:NAD+ biosynthetic process"/>
    <property type="evidence" value="ECO:0007669"/>
    <property type="project" value="InterPro"/>
</dbReference>
<dbReference type="PANTHER" id="PTHR42716:SF1">
    <property type="entry name" value="SLL0471 PROTEIN"/>
    <property type="match status" value="1"/>
</dbReference>
<dbReference type="InterPro" id="IPR036188">
    <property type="entry name" value="FAD/NAD-bd_sf"/>
</dbReference>
<organism evidence="1 2">
    <name type="scientific">Pedobacter nyackensis</name>
    <dbReference type="NCBI Taxonomy" id="475255"/>
    <lineage>
        <taxon>Bacteria</taxon>
        <taxon>Pseudomonadati</taxon>
        <taxon>Bacteroidota</taxon>
        <taxon>Sphingobacteriia</taxon>
        <taxon>Sphingobacteriales</taxon>
        <taxon>Sphingobacteriaceae</taxon>
        <taxon>Pedobacter</taxon>
    </lineage>
</organism>
<keyword evidence="2" id="KW-1185">Reference proteome</keyword>
<dbReference type="Proteomes" id="UP000192678">
    <property type="component" value="Unassembled WGS sequence"/>
</dbReference>
<protein>
    <submittedName>
        <fullName evidence="1">FAD dependent oxidoreductase</fullName>
    </submittedName>
</protein>
<dbReference type="EMBL" id="FWYB01000004">
    <property type="protein sequence ID" value="SMC85839.1"/>
    <property type="molecule type" value="Genomic_DNA"/>
</dbReference>